<dbReference type="EMBL" id="BNJF01000011">
    <property type="protein sequence ID" value="GHO51169.1"/>
    <property type="molecule type" value="Genomic_DNA"/>
</dbReference>
<dbReference type="Proteomes" id="UP000612362">
    <property type="component" value="Unassembled WGS sequence"/>
</dbReference>
<sequence>MEHSDKALDHYLSLHPSYFDLFERLDLRQQEIWIDTYSSKYSLSVEIWLGTGVSDDRRQLRLVFDDVQELQLQAGAGYLTLPLVIRSLRNDQWEYLRYRVIDREEEVLSFYSRSFEAQLVGENAHSA</sequence>
<reference evidence="1" key="1">
    <citation type="submission" date="2020-10" db="EMBL/GenBank/DDBJ databases">
        <title>Taxonomic study of unclassified bacteria belonging to the class Ktedonobacteria.</title>
        <authorList>
            <person name="Yabe S."/>
            <person name="Wang C.M."/>
            <person name="Zheng Y."/>
            <person name="Sakai Y."/>
            <person name="Cavaletti L."/>
            <person name="Monciardini P."/>
            <person name="Donadio S."/>
        </authorList>
    </citation>
    <scope>NUCLEOTIDE SEQUENCE</scope>
    <source>
        <strain evidence="1">SOSP1-1</strain>
    </source>
</reference>
<gene>
    <name evidence="1" type="ORF">KSX_93320</name>
</gene>
<keyword evidence="2" id="KW-1185">Reference proteome</keyword>
<protein>
    <submittedName>
        <fullName evidence="1">Uncharacterized protein</fullName>
    </submittedName>
</protein>
<evidence type="ECO:0000313" key="2">
    <source>
        <dbReference type="Proteomes" id="UP000612362"/>
    </source>
</evidence>
<proteinExistence type="predicted"/>
<evidence type="ECO:0000313" key="1">
    <source>
        <dbReference type="EMBL" id="GHO51169.1"/>
    </source>
</evidence>
<organism evidence="1 2">
    <name type="scientific">Ktedonospora formicarum</name>
    <dbReference type="NCBI Taxonomy" id="2778364"/>
    <lineage>
        <taxon>Bacteria</taxon>
        <taxon>Bacillati</taxon>
        <taxon>Chloroflexota</taxon>
        <taxon>Ktedonobacteria</taxon>
        <taxon>Ktedonobacterales</taxon>
        <taxon>Ktedonobacteraceae</taxon>
        <taxon>Ktedonospora</taxon>
    </lineage>
</organism>
<dbReference type="AlphaFoldDB" id="A0A8J3IG01"/>
<accession>A0A8J3IG01</accession>
<dbReference type="RefSeq" id="WP_220200120.1">
    <property type="nucleotide sequence ID" value="NZ_BNJF01000011.1"/>
</dbReference>
<comment type="caution">
    <text evidence="1">The sequence shown here is derived from an EMBL/GenBank/DDBJ whole genome shotgun (WGS) entry which is preliminary data.</text>
</comment>
<name>A0A8J3IG01_9CHLR</name>